<evidence type="ECO:0000313" key="1">
    <source>
        <dbReference type="EMBL" id="KAH9481335.1"/>
    </source>
</evidence>
<name>A0ACB8H0R8_PSICU</name>
<protein>
    <submittedName>
        <fullName evidence="1">Uncharacterized protein</fullName>
    </submittedName>
</protein>
<dbReference type="EMBL" id="JAFIQS020000005">
    <property type="protein sequence ID" value="KAH9481335.1"/>
    <property type="molecule type" value="Genomic_DNA"/>
</dbReference>
<evidence type="ECO:0000313" key="2">
    <source>
        <dbReference type="Proteomes" id="UP000664032"/>
    </source>
</evidence>
<proteinExistence type="predicted"/>
<reference evidence="1" key="1">
    <citation type="submission" date="2021-10" db="EMBL/GenBank/DDBJ databases">
        <title>Psilocybe cubensis genome.</title>
        <authorList>
            <person name="Mckernan K.J."/>
            <person name="Crawford S."/>
            <person name="Trippe A."/>
            <person name="Kane L.T."/>
            <person name="Mclaughlin S."/>
        </authorList>
    </citation>
    <scope>NUCLEOTIDE SEQUENCE</scope>
    <source>
        <strain evidence="1">MGC-MH-2018</strain>
    </source>
</reference>
<keyword evidence="2" id="KW-1185">Reference proteome</keyword>
<comment type="caution">
    <text evidence="1">The sequence shown here is derived from an EMBL/GenBank/DDBJ whole genome shotgun (WGS) entry which is preliminary data.</text>
</comment>
<organism evidence="1 2">
    <name type="scientific">Psilocybe cubensis</name>
    <name type="common">Psychedelic mushroom</name>
    <name type="synonym">Stropharia cubensis</name>
    <dbReference type="NCBI Taxonomy" id="181762"/>
    <lineage>
        <taxon>Eukaryota</taxon>
        <taxon>Fungi</taxon>
        <taxon>Dikarya</taxon>
        <taxon>Basidiomycota</taxon>
        <taxon>Agaricomycotina</taxon>
        <taxon>Agaricomycetes</taxon>
        <taxon>Agaricomycetidae</taxon>
        <taxon>Agaricales</taxon>
        <taxon>Agaricineae</taxon>
        <taxon>Strophariaceae</taxon>
        <taxon>Psilocybe</taxon>
    </lineage>
</organism>
<accession>A0ACB8H0R8</accession>
<gene>
    <name evidence="1" type="ORF">JR316_0005857</name>
</gene>
<sequence length="260" mass="28611">MFGPEGSGSIDQVHIAQVGYKYLSDNMYKLAHLFGKAGDQIGYLYDYGDKWYHRIEIVKIIPQEESSGSVEVIEGKGMCPGEMKREILATPNYNSFGKPPSLVDPAVFDLDAAKARVAEALSSTTSVRSGAKKFHMPIMPGAEHIINQMDQQHLKKGQTIVNSHDMENYGFWNETVSTKRDARKEAVCGFCGKPASSEVQLKACAGCQQVIVIGNPFTRSCYDAVDEKPKSECEAMKKPQAGSLINKGSMIDLKQDSLTF</sequence>
<dbReference type="Proteomes" id="UP000664032">
    <property type="component" value="Unassembled WGS sequence"/>
</dbReference>